<accession>A0A0J9C2V0</accession>
<dbReference type="GeneID" id="93163357"/>
<dbReference type="Gene3D" id="3.40.190.10">
    <property type="entry name" value="Periplasmic binding protein-like II"/>
    <property type="match status" value="1"/>
</dbReference>
<proteinExistence type="inferred from homology"/>
<dbReference type="EMBL" id="ADLK01000022">
    <property type="protein sequence ID" value="KMW18761.1"/>
    <property type="molecule type" value="Genomic_DNA"/>
</dbReference>
<organism evidence="4 5">
    <name type="scientific">[Clostridium] citroniae WAL-19142</name>
    <dbReference type="NCBI Taxonomy" id="742734"/>
    <lineage>
        <taxon>Bacteria</taxon>
        <taxon>Bacillati</taxon>
        <taxon>Bacillota</taxon>
        <taxon>Clostridia</taxon>
        <taxon>Lachnospirales</taxon>
        <taxon>Lachnospiraceae</taxon>
        <taxon>Enterocloster</taxon>
    </lineage>
</organism>
<dbReference type="Proteomes" id="UP000037392">
    <property type="component" value="Unassembled WGS sequence"/>
</dbReference>
<feature type="region of interest" description="Disordered" evidence="2">
    <location>
        <begin position="25"/>
        <end position="84"/>
    </location>
</feature>
<dbReference type="PANTHER" id="PTHR42928:SF5">
    <property type="entry name" value="BLR1237 PROTEIN"/>
    <property type="match status" value="1"/>
</dbReference>
<evidence type="ECO:0000313" key="5">
    <source>
        <dbReference type="Proteomes" id="UP000037392"/>
    </source>
</evidence>
<evidence type="ECO:0000256" key="1">
    <source>
        <dbReference type="ARBA" id="ARBA00006987"/>
    </source>
</evidence>
<dbReference type="InterPro" id="IPR005064">
    <property type="entry name" value="BUG"/>
</dbReference>
<dbReference type="InterPro" id="IPR042100">
    <property type="entry name" value="Bug_dom1"/>
</dbReference>
<evidence type="ECO:0000256" key="2">
    <source>
        <dbReference type="SAM" id="MobiDB-lite"/>
    </source>
</evidence>
<evidence type="ECO:0000313" key="4">
    <source>
        <dbReference type="EMBL" id="KMW18761.1"/>
    </source>
</evidence>
<keyword evidence="3" id="KW-0732">Signal</keyword>
<reference evidence="4 5" key="1">
    <citation type="submission" date="2011-04" db="EMBL/GenBank/DDBJ databases">
        <title>The Genome Sequence of Clostridium citroniae WAL-19142.</title>
        <authorList>
            <consortium name="The Broad Institute Genome Sequencing Platform"/>
            <person name="Earl A."/>
            <person name="Ward D."/>
            <person name="Feldgarden M."/>
            <person name="Gevers D."/>
            <person name="Warren Y.A."/>
            <person name="Tyrrell K.L."/>
            <person name="Citron D.M."/>
            <person name="Goldstein E.J."/>
            <person name="Daigneault M."/>
            <person name="Allen-Vercoe E."/>
            <person name="Young S.K."/>
            <person name="Zeng Q."/>
            <person name="Gargeya S."/>
            <person name="Fitzgerald M."/>
            <person name="Haas B."/>
            <person name="Abouelleil A."/>
            <person name="Alvarado L."/>
            <person name="Arachchi H.M."/>
            <person name="Berlin A."/>
            <person name="Brown A."/>
            <person name="Chapman S.B."/>
            <person name="Chen Z."/>
            <person name="Dunbar C."/>
            <person name="Freedman E."/>
            <person name="Gearin G."/>
            <person name="Gellesch M."/>
            <person name="Goldberg J."/>
            <person name="Griggs A."/>
            <person name="Gujja S."/>
            <person name="Heilman E.R."/>
            <person name="Heiman D."/>
            <person name="Howarth C."/>
            <person name="Larson L."/>
            <person name="Lui A."/>
            <person name="MacDonald P.J."/>
            <person name="Mehta T."/>
            <person name="Montmayeur A."/>
            <person name="Murphy C."/>
            <person name="Neiman D."/>
            <person name="Pearson M."/>
            <person name="Priest M."/>
            <person name="Roberts A."/>
            <person name="Saif S."/>
            <person name="Shea T."/>
            <person name="Shenoy N."/>
            <person name="Sisk P."/>
            <person name="Stolte C."/>
            <person name="Sykes S."/>
            <person name="White J."/>
            <person name="Yandava C."/>
            <person name="Wortman J."/>
            <person name="Nusbaum C."/>
            <person name="Birren B."/>
        </authorList>
    </citation>
    <scope>NUCLEOTIDE SEQUENCE [LARGE SCALE GENOMIC DNA]</scope>
    <source>
        <strain evidence="4 5">WAL-19142</strain>
    </source>
</reference>
<dbReference type="PIRSF" id="PIRSF017082">
    <property type="entry name" value="YflP"/>
    <property type="match status" value="1"/>
</dbReference>
<dbReference type="PATRIC" id="fig|742734.4.peg.3068"/>
<feature type="compositionally biased region" description="Low complexity" evidence="2">
    <location>
        <begin position="29"/>
        <end position="58"/>
    </location>
</feature>
<sequence length="375" mass="39440">MFKRVLSITLAVGLAAGLMGCSGGKKAEPAATQAASTQAESAQEAAKAPETAKEAPGAEGEKKESEAQAAGNSGQAAPVKAPEGFPNKDITLVNPYEAGGTSDIPARIYADYISGIMDGAMMNVTDVTGSGGAVGAQQVMSSPGDGYTLLVAPAGYAMQYAKGSCEFTYEDFKPVSLFVTSYLGMAVNTSSGIKTYEDLVQAAKDRPGELKFGVATGGLPMFCVLAMEKQEGVDFNIVDIGGTTLKAPELLSNRIDVMIDSLAGLTSYVDSGDFTILGLYADDRFANYPDVPTFAELGYETNVMNQVFGIWAPKDTPDDVVEYLSSLFGAAAADEGVQKQLTDLTYSASYIPTAEYVTYLEKMYADFQEFAKGLN</sequence>
<protein>
    <recommendedName>
        <fullName evidence="6">SsuA/THI5-like domain-containing protein</fullName>
    </recommendedName>
</protein>
<dbReference type="CDD" id="cd07012">
    <property type="entry name" value="PBP2_Bug_TTT"/>
    <property type="match status" value="1"/>
</dbReference>
<name>A0A0J9C2V0_9FIRM</name>
<dbReference type="PANTHER" id="PTHR42928">
    <property type="entry name" value="TRICARBOXYLATE-BINDING PROTEIN"/>
    <property type="match status" value="1"/>
</dbReference>
<dbReference type="RefSeq" id="WP_048930076.1">
    <property type="nucleotide sequence ID" value="NZ_KQ235878.1"/>
</dbReference>
<evidence type="ECO:0008006" key="6">
    <source>
        <dbReference type="Google" id="ProtNLM"/>
    </source>
</evidence>
<evidence type="ECO:0000256" key="3">
    <source>
        <dbReference type="SAM" id="SignalP"/>
    </source>
</evidence>
<dbReference type="SUPFAM" id="SSF53850">
    <property type="entry name" value="Periplasmic binding protein-like II"/>
    <property type="match status" value="1"/>
</dbReference>
<feature type="signal peptide" evidence="3">
    <location>
        <begin position="1"/>
        <end position="27"/>
    </location>
</feature>
<dbReference type="PROSITE" id="PS51257">
    <property type="entry name" value="PROKAR_LIPOPROTEIN"/>
    <property type="match status" value="1"/>
</dbReference>
<dbReference type="Pfam" id="PF03401">
    <property type="entry name" value="TctC"/>
    <property type="match status" value="1"/>
</dbReference>
<dbReference type="Gene3D" id="3.40.190.150">
    <property type="entry name" value="Bordetella uptake gene, domain 1"/>
    <property type="match status" value="1"/>
</dbReference>
<gene>
    <name evidence="4" type="ORF">HMPREF9470_02865</name>
</gene>
<comment type="similarity">
    <text evidence="1">Belongs to the UPF0065 (bug) family.</text>
</comment>
<feature type="chain" id="PRO_5005315571" description="SsuA/THI5-like domain-containing protein" evidence="3">
    <location>
        <begin position="28"/>
        <end position="375"/>
    </location>
</feature>
<dbReference type="OrthoDB" id="8881899at2"/>
<comment type="caution">
    <text evidence="4">The sequence shown here is derived from an EMBL/GenBank/DDBJ whole genome shotgun (WGS) entry which is preliminary data.</text>
</comment>
<dbReference type="AlphaFoldDB" id="A0A0J9C2V0"/>